<dbReference type="PANTHER" id="PTHR20935">
    <property type="entry name" value="PHOSPHOGLYCERATE MUTASE-RELATED"/>
    <property type="match status" value="1"/>
</dbReference>
<evidence type="ECO:0000313" key="3">
    <source>
        <dbReference type="Proteomes" id="UP001331761"/>
    </source>
</evidence>
<evidence type="ECO:0000313" key="2">
    <source>
        <dbReference type="EMBL" id="KAK5984866.1"/>
    </source>
</evidence>
<accession>A0AAN8FS83</accession>
<protein>
    <submittedName>
        <fullName evidence="2">Uncharacterized protein</fullName>
    </submittedName>
</protein>
<comment type="similarity">
    <text evidence="1">Belongs to the phosphoglycerate mutase family. BPG-dependent PGAM subfamily.</text>
</comment>
<keyword evidence="3" id="KW-1185">Reference proteome</keyword>
<dbReference type="GO" id="GO:0004722">
    <property type="term" value="F:protein serine/threonine phosphatase activity"/>
    <property type="evidence" value="ECO:0007669"/>
    <property type="project" value="TreeGrafter"/>
</dbReference>
<reference evidence="2 3" key="1">
    <citation type="submission" date="2019-10" db="EMBL/GenBank/DDBJ databases">
        <title>Assembly and Annotation for the nematode Trichostrongylus colubriformis.</title>
        <authorList>
            <person name="Martin J."/>
        </authorList>
    </citation>
    <scope>NUCLEOTIDE SEQUENCE [LARGE SCALE GENOMIC DNA]</scope>
    <source>
        <strain evidence="2">G859</strain>
        <tissue evidence="2">Whole worm</tissue>
    </source>
</reference>
<dbReference type="InterPro" id="IPR051021">
    <property type="entry name" value="Mito_Ser/Thr_phosphatase"/>
</dbReference>
<organism evidence="2 3">
    <name type="scientific">Trichostrongylus colubriformis</name>
    <name type="common">Black scour worm</name>
    <dbReference type="NCBI Taxonomy" id="6319"/>
    <lineage>
        <taxon>Eukaryota</taxon>
        <taxon>Metazoa</taxon>
        <taxon>Ecdysozoa</taxon>
        <taxon>Nematoda</taxon>
        <taxon>Chromadorea</taxon>
        <taxon>Rhabditida</taxon>
        <taxon>Rhabditina</taxon>
        <taxon>Rhabditomorpha</taxon>
        <taxon>Strongyloidea</taxon>
        <taxon>Trichostrongylidae</taxon>
        <taxon>Trichostrongylus</taxon>
    </lineage>
</organism>
<dbReference type="AlphaFoldDB" id="A0AAN8FS83"/>
<dbReference type="GO" id="GO:0005739">
    <property type="term" value="C:mitochondrion"/>
    <property type="evidence" value="ECO:0007669"/>
    <property type="project" value="TreeGrafter"/>
</dbReference>
<dbReference type="EMBL" id="WIXE01002391">
    <property type="protein sequence ID" value="KAK5984866.1"/>
    <property type="molecule type" value="Genomic_DNA"/>
</dbReference>
<gene>
    <name evidence="2" type="ORF">GCK32_022379</name>
</gene>
<comment type="caution">
    <text evidence="2">The sequence shown here is derived from an EMBL/GenBank/DDBJ whole genome shotgun (WGS) entry which is preliminary data.</text>
</comment>
<dbReference type="Proteomes" id="UP001331761">
    <property type="component" value="Unassembled WGS sequence"/>
</dbReference>
<dbReference type="PANTHER" id="PTHR20935:SF0">
    <property type="entry name" value="SERINE_THREONINE-PROTEIN PHOSPHATASE PGAM5, MITOCHONDRIAL"/>
    <property type="match status" value="1"/>
</dbReference>
<evidence type="ECO:0000256" key="1">
    <source>
        <dbReference type="ARBA" id="ARBA00006717"/>
    </source>
</evidence>
<sequence length="142" mass="15855">MVLLRNAMKVAACVSGCAVAAKLWDDGTIRKAYAFVSASERKTFDDHFPRGTWDDNWDYRSPSFLINKKKYAEANEVEKKKMDEEVKAKATRNIFLIRHGQYYLDSEKKSLTPLGGSSILSSIAQSHSTTGIMSVCDCCECG</sequence>
<name>A0AAN8FS83_TRICO</name>
<dbReference type="GO" id="GO:0090141">
    <property type="term" value="P:positive regulation of mitochondrial fission"/>
    <property type="evidence" value="ECO:0007669"/>
    <property type="project" value="TreeGrafter"/>
</dbReference>
<proteinExistence type="inferred from homology"/>